<protein>
    <submittedName>
        <fullName evidence="2">Uncharacterized protein</fullName>
    </submittedName>
</protein>
<sequence>MRRLSISASEKITETVEIISNFWAIVTVLTLFTFVVVLFSIVFLNYNEATGEGTSQFDLIGTSINHMLTVHSASGVAEMRLLSGFNKDKTVGLRVGPDQIVELYRSFEDNDDMEALLNIDYSGVFRVREDFMSSKTVMGSGLYASSDGVHFPDGSVMTTAAGTAVGMMSEADINIVAGANFSDRDSAIILTVAGEERMRLKKDGVYFRSHGVIAEDGIEAYDESISLYPDRKELNVGSLQLHAGGLRNRNSEGSVSIYGSGLLLNDTSSNSHGATIAVASAAGWTEMSKGKPLVVLGQEAGGDGGDVVIKGGEGGESGGDLVLDGGKGDTGGSGLVRIGEKSEKVSIASNKTEVSASGELLLKAGIVSVKAPVVFEDSLVMFSTAAIEKGATFNIQAVMENENGTIRVDRSGHDGDLRRRFWDASGIVSSAFTTPADGGMWSVQERCTSCVQFGGASNFADRYGTVSLQVEGVSARGYTNRTDTSRVSATCAVMKIPVDFESGAYIDDVYVADDDVVLVGTTAFHLGDEYVQLGGSKLVKIKGGMELGVMCRAVDYGPGAERRGWDLEVDKITLSLVL</sequence>
<name>A0ABQ6M9Y7_9STRA</name>
<reference evidence="2 3" key="1">
    <citation type="journal article" date="2023" name="Commun. Biol.">
        <title>Genome analysis of Parmales, the sister group of diatoms, reveals the evolutionary specialization of diatoms from phago-mixotrophs to photoautotrophs.</title>
        <authorList>
            <person name="Ban H."/>
            <person name="Sato S."/>
            <person name="Yoshikawa S."/>
            <person name="Yamada K."/>
            <person name="Nakamura Y."/>
            <person name="Ichinomiya M."/>
            <person name="Sato N."/>
            <person name="Blanc-Mathieu R."/>
            <person name="Endo H."/>
            <person name="Kuwata A."/>
            <person name="Ogata H."/>
        </authorList>
    </citation>
    <scope>NUCLEOTIDE SEQUENCE [LARGE SCALE GENOMIC DNA]</scope>
</reference>
<organism evidence="2 3">
    <name type="scientific">Tetraparma gracilis</name>
    <dbReference type="NCBI Taxonomy" id="2962635"/>
    <lineage>
        <taxon>Eukaryota</taxon>
        <taxon>Sar</taxon>
        <taxon>Stramenopiles</taxon>
        <taxon>Ochrophyta</taxon>
        <taxon>Bolidophyceae</taxon>
        <taxon>Parmales</taxon>
        <taxon>Triparmaceae</taxon>
        <taxon>Tetraparma</taxon>
    </lineage>
</organism>
<keyword evidence="1" id="KW-0812">Transmembrane</keyword>
<evidence type="ECO:0000313" key="2">
    <source>
        <dbReference type="EMBL" id="GMI22190.1"/>
    </source>
</evidence>
<keyword evidence="1" id="KW-0472">Membrane</keyword>
<dbReference type="EMBL" id="BRYB01002589">
    <property type="protein sequence ID" value="GMI22190.1"/>
    <property type="molecule type" value="Genomic_DNA"/>
</dbReference>
<gene>
    <name evidence="2" type="ORF">TeGR_g1065</name>
</gene>
<evidence type="ECO:0000313" key="3">
    <source>
        <dbReference type="Proteomes" id="UP001165060"/>
    </source>
</evidence>
<keyword evidence="3" id="KW-1185">Reference proteome</keyword>
<keyword evidence="1" id="KW-1133">Transmembrane helix</keyword>
<comment type="caution">
    <text evidence="2">The sequence shown here is derived from an EMBL/GenBank/DDBJ whole genome shotgun (WGS) entry which is preliminary data.</text>
</comment>
<proteinExistence type="predicted"/>
<dbReference type="Proteomes" id="UP001165060">
    <property type="component" value="Unassembled WGS sequence"/>
</dbReference>
<evidence type="ECO:0000256" key="1">
    <source>
        <dbReference type="SAM" id="Phobius"/>
    </source>
</evidence>
<accession>A0ABQ6M9Y7</accession>
<feature type="transmembrane region" description="Helical" evidence="1">
    <location>
        <begin position="21"/>
        <end position="46"/>
    </location>
</feature>